<keyword evidence="2 14" id="KW-0812">Transmembrane</keyword>
<dbReference type="InterPro" id="IPR044873">
    <property type="entry name" value="Spike_S2_CoV_HR1"/>
</dbReference>
<keyword evidence="8 14" id="KW-1133">Transmembrane helix</keyword>
<evidence type="ECO:0000256" key="10">
    <source>
        <dbReference type="ARBA" id="ARBA00023054"/>
    </source>
</evidence>
<evidence type="ECO:0000256" key="3">
    <source>
        <dbReference type="ARBA" id="ARBA00022729"/>
    </source>
</evidence>
<keyword evidence="5" id="KW-0946">Virion</keyword>
<dbReference type="Pfam" id="PF19214">
    <property type="entry name" value="CoV_S2_C"/>
    <property type="match status" value="1"/>
</dbReference>
<dbReference type="Gene3D" id="2.60.40.3130">
    <property type="match status" value="1"/>
</dbReference>
<protein>
    <submittedName>
        <fullName evidence="17">Spike glycoprotein</fullName>
    </submittedName>
</protein>
<keyword evidence="7" id="KW-0261">Viral envelope protein</keyword>
<dbReference type="InterPro" id="IPR044874">
    <property type="entry name" value="Spike_S2_CoV_HR2"/>
</dbReference>
<reference evidence="17" key="1">
    <citation type="submission" date="2023-01" db="EMBL/GenBank/DDBJ databases">
        <title>Panoramic Analysis of Coronaviruses Carried by Representative Bat Species in Southern China to Better Understand the Coronavirus Sphere.</title>
        <authorList>
            <person name="Han Y."/>
            <person name="Xu P."/>
            <person name="Wang Y."/>
            <person name="Zhao W."/>
            <person name="Wang J."/>
            <person name="Jin Q."/>
            <person name="Wu Z."/>
        </authorList>
    </citation>
    <scope>NUCLEOTIDE SEQUENCE</scope>
    <source>
        <strain evidence="17">BtHl-AlphaCoV/GD2019-Q16</strain>
    </source>
</reference>
<name>A0AA49EAC1_9NIDO</name>
<evidence type="ECO:0000256" key="14">
    <source>
        <dbReference type="SAM" id="Phobius"/>
    </source>
</evidence>
<evidence type="ECO:0000256" key="6">
    <source>
        <dbReference type="ARBA" id="ARBA00022870"/>
    </source>
</evidence>
<dbReference type="GO" id="GO:0044173">
    <property type="term" value="C:host cell endoplasmic reticulum-Golgi intermediate compartment membrane"/>
    <property type="evidence" value="ECO:0007669"/>
    <property type="project" value="UniProtKB-SubCell"/>
</dbReference>
<evidence type="ECO:0000256" key="2">
    <source>
        <dbReference type="ARBA" id="ARBA00022692"/>
    </source>
</evidence>
<keyword evidence="9" id="KW-0843">Virulence</keyword>
<proteinExistence type="predicted"/>
<dbReference type="Pfam" id="PF19209">
    <property type="entry name" value="CoV_S1_C"/>
    <property type="match status" value="1"/>
</dbReference>
<evidence type="ECO:0000256" key="8">
    <source>
        <dbReference type="ARBA" id="ARBA00022989"/>
    </source>
</evidence>
<evidence type="ECO:0000256" key="9">
    <source>
        <dbReference type="ARBA" id="ARBA00023026"/>
    </source>
</evidence>
<dbReference type="GO" id="GO:0019064">
    <property type="term" value="P:fusion of virus membrane with host plasma membrane"/>
    <property type="evidence" value="ECO:0007669"/>
    <property type="project" value="InterPro"/>
</dbReference>
<evidence type="ECO:0000256" key="11">
    <source>
        <dbReference type="ARBA" id="ARBA00023136"/>
    </source>
</evidence>
<dbReference type="SUPFAM" id="SSF111474">
    <property type="entry name" value="Coronavirus S2 glycoprotein"/>
    <property type="match status" value="2"/>
</dbReference>
<keyword evidence="6" id="KW-1043">Host membrane</keyword>
<evidence type="ECO:0000256" key="7">
    <source>
        <dbReference type="ARBA" id="ARBA00022879"/>
    </source>
</evidence>
<feature type="transmembrane region" description="Helical" evidence="14">
    <location>
        <begin position="1298"/>
        <end position="1317"/>
    </location>
</feature>
<evidence type="ECO:0000256" key="5">
    <source>
        <dbReference type="ARBA" id="ARBA00022844"/>
    </source>
</evidence>
<dbReference type="InterPro" id="IPR043607">
    <property type="entry name" value="CoV_S1_C"/>
</dbReference>
<keyword evidence="1" id="KW-0945">Host-virus interaction</keyword>
<dbReference type="CDD" id="cd22369">
    <property type="entry name" value="alphaCoV_Spike_SD1-2_S1-S2_S2"/>
    <property type="match status" value="1"/>
</dbReference>
<evidence type="ECO:0000256" key="13">
    <source>
        <dbReference type="ARBA" id="ARBA00023296"/>
    </source>
</evidence>
<dbReference type="Pfam" id="PF01601">
    <property type="entry name" value="CoV_S2"/>
    <property type="match status" value="1"/>
</dbReference>
<accession>A0AA49EAC1</accession>
<dbReference type="InterPro" id="IPR002552">
    <property type="entry name" value="Spike_S2_CoV"/>
</dbReference>
<keyword evidence="3" id="KW-0732">Signal</keyword>
<dbReference type="GO" id="GO:0075509">
    <property type="term" value="P:endocytosis involved in viral entry into host cell"/>
    <property type="evidence" value="ECO:0007669"/>
    <property type="project" value="InterPro"/>
</dbReference>
<feature type="domain" description="Coronavirus spike (S) glycoprotein S2 subunit heptad repeat 2 (HR2) region profile" evidence="16">
    <location>
        <begin position="1213"/>
        <end position="1309"/>
    </location>
</feature>
<keyword evidence="11 14" id="KW-0472">Membrane</keyword>
<dbReference type="GO" id="GO:0039654">
    <property type="term" value="P:fusion of virus membrane with host endosome membrane"/>
    <property type="evidence" value="ECO:0007669"/>
    <property type="project" value="InterPro"/>
</dbReference>
<dbReference type="Gene3D" id="1.20.5.300">
    <property type="match status" value="2"/>
</dbReference>
<keyword evidence="12" id="KW-0325">Glycoprotein</keyword>
<dbReference type="EMBL" id="OQ175036">
    <property type="protein sequence ID" value="WCC61740.1"/>
    <property type="molecule type" value="Genomic_RNA"/>
</dbReference>
<dbReference type="GO" id="GO:0016020">
    <property type="term" value="C:membrane"/>
    <property type="evidence" value="ECO:0007669"/>
    <property type="project" value="InterPro"/>
</dbReference>
<evidence type="ECO:0000256" key="1">
    <source>
        <dbReference type="ARBA" id="ARBA00022581"/>
    </source>
</evidence>
<keyword evidence="4" id="KW-1161">Viral attachment to host cell</keyword>
<evidence type="ECO:0000259" key="16">
    <source>
        <dbReference type="PROSITE" id="PS51924"/>
    </source>
</evidence>
<dbReference type="Pfam" id="PF01600">
    <property type="entry name" value="CoV_S1"/>
    <property type="match status" value="1"/>
</dbReference>
<dbReference type="PROSITE" id="PS51924">
    <property type="entry name" value="COV_S2_HR2"/>
    <property type="match status" value="1"/>
</dbReference>
<evidence type="ECO:0000256" key="12">
    <source>
        <dbReference type="ARBA" id="ARBA00023180"/>
    </source>
</evidence>
<sequence length="1352" mass="148529">MISLAVFLAELLVIISKLPPVLLNSPADLCTWDAGKKPTIDLGLPPNSTVYVSGYLPTPENQWHCKAGLVSYDNVHGFFWSYYAQAENVAIGISSADQTINTDQWAMYIWQRNNGGGNARLKICKWAANYNPTFSPSVENGACLVNIRFKMQFYHEGRETVGVTWNDDIVTIYGLDKTYRFHLANKWSRVTVQCQTAMSCGILPVYNVTTLNITTDANGRIATYSVCDSCAGFPAHVFPVGDGGYIPIDFDFTNWFVLTNKSTIIQGRTTAIQPLRLLCLWPVPVLLATDNPIYFNLSRSEGVRCNGFRTEGVADVLRFSLNFTQTQVLNGVHNIVFNTDYSNYTFTCTNDTVIGNGRSIVPFGFLDEVYRCFVLTQTPNGTINTFVGVLPPVTREFVVSRYGAVYVNGVRMMSLPPLESVIFNVTSSVGSDFWTVAFANDAEVLLDINATNIVGLQYCDTHVDKLKCSQLSYTLSDGFYTAASFVKATLARTYVALPYHATHTSIDLNVTMQFTGHSITLNGQTAGSVCVNTSQFTTSLHTNDDPAYHGDVTNVDCPFNFHTLNNYLSFGTICFSLQPLASSCSMSIDSVILGYHQPLGVLYISHSSGSTTTGMPRSTGGVYDSSVVYTGVCTDYTIYGVTGRGIITELNTTIIAGLYYTSVSGQLLGFKNATNGVVYAVRPCDLSSQVAVYEDNIIGVVSSEPNVTFGFNNTVQLPNFYYHSNSLDNCSDPVLTYGSIGVCSDGSITQVQTRKSEPQPATPILTGQINIPSNFSLSVQVEYLQMHMQPVSVDCSRYVCNGNPHCLRLLTQYVSACKNIEDALQLSARLESMEINSAITVSDNALQLANVSNFDYFNMSALLPRQNGKSAIEDLLFNKVVTSGLGTVDQDYKKCIQDSGLADVADLACAQYYNGIMVLPGVVDEVKMGLYTASLTGAMVLGGFTAAAAIPFSLAVQSRLNYVALQTDVLQQNQKILADSFNSAMSNITLAFTEVNEALKDTSEAINTVAQALNKVQTVVNEQGQALAQLTRQLASNFQAISSSIEDIYNRLDILAADAQVDRLISGRLSALNAFVTQTLTKYTDVRASRQLALQKINECVKSQSSRYGFCGNGTHLFSIANAAPNGIMLFHTVLVPTQYVAVNAWAGICVSGSGFVLRDVKSALFNVNNTYYITARDMYEPRTPQSSDFVRITGCIVTYLNLSSDELSQVIPDYIDVNKTLEDFAQNMPNYSVPDLDLGVYNHTILNLTTEIDLLQNKSDQLLASTVRLQELIDNLNKTYVDLEWLNRFEQYIKWPWYVWLAIFLAIILFSFLMLYCCCATGCCGCLSCLSSSCDCGKNLQHYEVEKVHIQ</sequence>
<evidence type="ECO:0000256" key="4">
    <source>
        <dbReference type="ARBA" id="ARBA00022804"/>
    </source>
</evidence>
<evidence type="ECO:0000313" key="17">
    <source>
        <dbReference type="EMBL" id="WCC61740.1"/>
    </source>
</evidence>
<dbReference type="GO" id="GO:0055036">
    <property type="term" value="C:virion membrane"/>
    <property type="evidence" value="ECO:0007669"/>
    <property type="project" value="UniProtKB-SubCell"/>
</dbReference>
<dbReference type="InterPro" id="IPR043473">
    <property type="entry name" value="S2_sf_CoV"/>
</dbReference>
<gene>
    <name evidence="17" type="primary">S</name>
</gene>
<dbReference type="InterPro" id="IPR043614">
    <property type="entry name" value="Spike_S2_CoV_C"/>
</dbReference>
<dbReference type="GO" id="GO:0019031">
    <property type="term" value="C:viral envelope"/>
    <property type="evidence" value="ECO:0007669"/>
    <property type="project" value="UniProtKB-KW"/>
</dbReference>
<keyword evidence="13" id="KW-1160">Virus entry into host cell</keyword>
<evidence type="ECO:0000259" key="15">
    <source>
        <dbReference type="PROSITE" id="PS51923"/>
    </source>
</evidence>
<dbReference type="InterPro" id="IPR002551">
    <property type="entry name" value="Spike_S1_CoV"/>
</dbReference>
<organism evidence="17">
    <name type="scientific">Bat Coronavirus HlGD19</name>
    <dbReference type="NCBI Taxonomy" id="3018832"/>
    <lineage>
        <taxon>Viruses</taxon>
        <taxon>Riboviria</taxon>
        <taxon>Orthornavirae</taxon>
        <taxon>Pisuviricota</taxon>
        <taxon>Pisoniviricetes</taxon>
        <taxon>Nidovirales</taxon>
        <taxon>Cornidovirineae</taxon>
        <taxon>Coronaviridae</taxon>
        <taxon>Orthocoronavirinae</taxon>
    </lineage>
</organism>
<dbReference type="GO" id="GO:0046813">
    <property type="term" value="P:receptor-mediated virion attachment to host cell"/>
    <property type="evidence" value="ECO:0007669"/>
    <property type="project" value="InterPro"/>
</dbReference>
<dbReference type="PROSITE" id="PS51923">
    <property type="entry name" value="COV_S2_HR1"/>
    <property type="match status" value="1"/>
</dbReference>
<keyword evidence="10" id="KW-0175">Coiled coil</keyword>
<feature type="domain" description="Coronavirus spike (S) glycoprotein S2 subunit heptad repeat 1 (HR1) region profile" evidence="15">
    <location>
        <begin position="950"/>
        <end position="1069"/>
    </location>
</feature>